<dbReference type="PROSITE" id="PS50937">
    <property type="entry name" value="HTH_MERR_2"/>
    <property type="match status" value="1"/>
</dbReference>
<dbReference type="PANTHER" id="PTHR30204">
    <property type="entry name" value="REDOX-CYCLING DRUG-SENSING TRANSCRIPTIONAL ACTIVATOR SOXR"/>
    <property type="match status" value="1"/>
</dbReference>
<dbReference type="KEGG" id="emt:CPZ25_012800"/>
<dbReference type="GO" id="GO:0003677">
    <property type="term" value="F:DNA binding"/>
    <property type="evidence" value="ECO:0007669"/>
    <property type="project" value="UniProtKB-KW"/>
</dbReference>
<dbReference type="SMART" id="SM00422">
    <property type="entry name" value="HTH_MERR"/>
    <property type="match status" value="1"/>
</dbReference>
<dbReference type="Gene3D" id="1.10.1660.10">
    <property type="match status" value="1"/>
</dbReference>
<sequence>MTIGELTKKTGIGEHTLRFYEKKGLIRVPRDGQGRRFYTEKDIEWVCFIKRLKDTGMLLKDIKIYADLRYEGDHTAAERLKILRRHREYVEEQRRKWDEYLKNLDAKIGIYEEMVR</sequence>
<name>A0A4P9C9I7_EUBML</name>
<dbReference type="CDD" id="cd01109">
    <property type="entry name" value="HTH_YyaN"/>
    <property type="match status" value="1"/>
</dbReference>
<evidence type="ECO:0000256" key="1">
    <source>
        <dbReference type="ARBA" id="ARBA00023125"/>
    </source>
</evidence>
<evidence type="ECO:0000313" key="4">
    <source>
        <dbReference type="Proteomes" id="UP000218387"/>
    </source>
</evidence>
<feature type="domain" description="HTH merR-type" evidence="2">
    <location>
        <begin position="1"/>
        <end position="68"/>
    </location>
</feature>
<evidence type="ECO:0000313" key="3">
    <source>
        <dbReference type="EMBL" id="QCT72164.1"/>
    </source>
</evidence>
<dbReference type="SUPFAM" id="SSF46955">
    <property type="entry name" value="Putative DNA-binding domain"/>
    <property type="match status" value="1"/>
</dbReference>
<dbReference type="InterPro" id="IPR000551">
    <property type="entry name" value="MerR-type_HTH_dom"/>
</dbReference>
<dbReference type="AlphaFoldDB" id="A0A4P9C9I7"/>
<dbReference type="Proteomes" id="UP000218387">
    <property type="component" value="Chromosome"/>
</dbReference>
<dbReference type="InterPro" id="IPR009061">
    <property type="entry name" value="DNA-bd_dom_put_sf"/>
</dbReference>
<keyword evidence="1" id="KW-0238">DNA-binding</keyword>
<dbReference type="Pfam" id="PF13411">
    <property type="entry name" value="MerR_1"/>
    <property type="match status" value="1"/>
</dbReference>
<keyword evidence="4" id="KW-1185">Reference proteome</keyword>
<dbReference type="InterPro" id="IPR047057">
    <property type="entry name" value="MerR_fam"/>
</dbReference>
<dbReference type="RefSeq" id="WP_096918760.1">
    <property type="nucleotide sequence ID" value="NZ_CP029487.1"/>
</dbReference>
<dbReference type="GO" id="GO:0003700">
    <property type="term" value="F:DNA-binding transcription factor activity"/>
    <property type="evidence" value="ECO:0007669"/>
    <property type="project" value="InterPro"/>
</dbReference>
<dbReference type="PRINTS" id="PR00040">
    <property type="entry name" value="HTHMERR"/>
</dbReference>
<gene>
    <name evidence="3" type="ORF">CPZ25_012800</name>
</gene>
<accession>A0A4P9C9I7</accession>
<proteinExistence type="predicted"/>
<reference evidence="3 4" key="1">
    <citation type="submission" date="2018-05" db="EMBL/GenBank/DDBJ databases">
        <title>Genome comparison of Eubacterium sp.</title>
        <authorList>
            <person name="Feng Y."/>
            <person name="Sanchez-Andrea I."/>
            <person name="Stams A.J.M."/>
            <person name="De Vos W.M."/>
        </authorList>
    </citation>
    <scope>NUCLEOTIDE SEQUENCE [LARGE SCALE GENOMIC DNA]</scope>
    <source>
        <strain evidence="3 4">YI</strain>
    </source>
</reference>
<dbReference type="PANTHER" id="PTHR30204:SF98">
    <property type="entry name" value="HTH-TYPE TRANSCRIPTIONAL REGULATOR ADHR"/>
    <property type="match status" value="1"/>
</dbReference>
<dbReference type="EMBL" id="CP029487">
    <property type="protein sequence ID" value="QCT72164.1"/>
    <property type="molecule type" value="Genomic_DNA"/>
</dbReference>
<organism evidence="3 4">
    <name type="scientific">Eubacterium maltosivorans</name>
    <dbReference type="NCBI Taxonomy" id="2041044"/>
    <lineage>
        <taxon>Bacteria</taxon>
        <taxon>Bacillati</taxon>
        <taxon>Bacillota</taxon>
        <taxon>Clostridia</taxon>
        <taxon>Eubacteriales</taxon>
        <taxon>Eubacteriaceae</taxon>
        <taxon>Eubacterium</taxon>
    </lineage>
</organism>
<protein>
    <submittedName>
        <fullName evidence="3">MerR family transcriptional regulator</fullName>
    </submittedName>
</protein>
<evidence type="ECO:0000259" key="2">
    <source>
        <dbReference type="PROSITE" id="PS50937"/>
    </source>
</evidence>